<comment type="caution">
    <text evidence="10">The sequence shown here is derived from an EMBL/GenBank/DDBJ whole genome shotgun (WGS) entry which is preliminary data.</text>
</comment>
<keyword evidence="3 9" id="KW-0732">Signal</keyword>
<dbReference type="PANTHER" id="PTHR19433:SF133">
    <property type="entry name" value="IMMUNE-TYPE RECEPTOR 5 PRECURSOR-RELATED"/>
    <property type="match status" value="1"/>
</dbReference>
<evidence type="ECO:0000256" key="7">
    <source>
        <dbReference type="ARBA" id="ARBA00023180"/>
    </source>
</evidence>
<evidence type="ECO:0000313" key="11">
    <source>
        <dbReference type="Proteomes" id="UP001046870"/>
    </source>
</evidence>
<evidence type="ECO:0000256" key="9">
    <source>
        <dbReference type="SAM" id="SignalP"/>
    </source>
</evidence>
<dbReference type="EMBL" id="JAFDVH010000014">
    <property type="protein sequence ID" value="KAG7465286.1"/>
    <property type="molecule type" value="Genomic_DNA"/>
</dbReference>
<dbReference type="GO" id="GO:0005886">
    <property type="term" value="C:plasma membrane"/>
    <property type="evidence" value="ECO:0007669"/>
    <property type="project" value="UniProtKB-SubCell"/>
</dbReference>
<dbReference type="AlphaFoldDB" id="A0A9D3T8G4"/>
<keyword evidence="8" id="KW-1133">Transmembrane helix</keyword>
<feature type="transmembrane region" description="Helical" evidence="8">
    <location>
        <begin position="85"/>
        <end position="112"/>
    </location>
</feature>
<keyword evidence="6" id="KW-1015">Disulfide bond</keyword>
<evidence type="ECO:0000256" key="8">
    <source>
        <dbReference type="SAM" id="Phobius"/>
    </source>
</evidence>
<dbReference type="Proteomes" id="UP001046870">
    <property type="component" value="Chromosome 14"/>
</dbReference>
<dbReference type="Gene3D" id="2.60.40.10">
    <property type="entry name" value="Immunoglobulins"/>
    <property type="match status" value="1"/>
</dbReference>
<proteinExistence type="predicted"/>
<name>A0A9D3T8G4_MEGAT</name>
<keyword evidence="4" id="KW-0391">Immunity</keyword>
<keyword evidence="11" id="KW-1185">Reference proteome</keyword>
<evidence type="ECO:0000256" key="4">
    <source>
        <dbReference type="ARBA" id="ARBA00022859"/>
    </source>
</evidence>
<dbReference type="PANTHER" id="PTHR19433">
    <property type="entry name" value="T-CELL RECEPTOR ALPHA CHAIN V REGION-RELATED"/>
    <property type="match status" value="1"/>
</dbReference>
<feature type="chain" id="PRO_5039718957" description="Immunoglobulin subtype domain-containing protein" evidence="9">
    <location>
        <begin position="22"/>
        <end position="189"/>
    </location>
</feature>
<protein>
    <recommendedName>
        <fullName evidence="12">Immunoglobulin subtype domain-containing protein</fullName>
    </recommendedName>
</protein>
<comment type="subcellular location">
    <subcellularLocation>
        <location evidence="1">Cell membrane</location>
    </subcellularLocation>
</comment>
<evidence type="ECO:0000256" key="5">
    <source>
        <dbReference type="ARBA" id="ARBA00023136"/>
    </source>
</evidence>
<evidence type="ECO:0000256" key="2">
    <source>
        <dbReference type="ARBA" id="ARBA00022475"/>
    </source>
</evidence>
<keyword evidence="8" id="KW-0812">Transmembrane</keyword>
<reference evidence="10" key="1">
    <citation type="submission" date="2021-01" db="EMBL/GenBank/DDBJ databases">
        <authorList>
            <person name="Zahm M."/>
            <person name="Roques C."/>
            <person name="Cabau C."/>
            <person name="Klopp C."/>
            <person name="Donnadieu C."/>
            <person name="Jouanno E."/>
            <person name="Lampietro C."/>
            <person name="Louis A."/>
            <person name="Herpin A."/>
            <person name="Echchiki A."/>
            <person name="Berthelot C."/>
            <person name="Parey E."/>
            <person name="Roest-Crollius H."/>
            <person name="Braasch I."/>
            <person name="Postlethwait J."/>
            <person name="Bobe J."/>
            <person name="Montfort J."/>
            <person name="Bouchez O."/>
            <person name="Begum T."/>
            <person name="Mejri S."/>
            <person name="Adams A."/>
            <person name="Chen W.-J."/>
            <person name="Guiguen Y."/>
        </authorList>
    </citation>
    <scope>NUCLEOTIDE SEQUENCE</scope>
    <source>
        <strain evidence="10">YG-15Mar2019-1</strain>
        <tissue evidence="10">Brain</tissue>
    </source>
</reference>
<dbReference type="InterPro" id="IPR052051">
    <property type="entry name" value="TCR_complex_component"/>
</dbReference>
<evidence type="ECO:0000313" key="10">
    <source>
        <dbReference type="EMBL" id="KAG7465286.1"/>
    </source>
</evidence>
<evidence type="ECO:0000256" key="1">
    <source>
        <dbReference type="ARBA" id="ARBA00004236"/>
    </source>
</evidence>
<keyword evidence="7" id="KW-0325">Glycoprotein</keyword>
<dbReference type="GO" id="GO:0002376">
    <property type="term" value="P:immune system process"/>
    <property type="evidence" value="ECO:0007669"/>
    <property type="project" value="UniProtKB-KW"/>
</dbReference>
<dbReference type="OrthoDB" id="6370831at2759"/>
<dbReference type="GO" id="GO:0009617">
    <property type="term" value="P:response to bacterium"/>
    <property type="evidence" value="ECO:0007669"/>
    <property type="project" value="TreeGrafter"/>
</dbReference>
<dbReference type="InterPro" id="IPR013783">
    <property type="entry name" value="Ig-like_fold"/>
</dbReference>
<dbReference type="InterPro" id="IPR036179">
    <property type="entry name" value="Ig-like_dom_sf"/>
</dbReference>
<evidence type="ECO:0008006" key="12">
    <source>
        <dbReference type="Google" id="ProtNLM"/>
    </source>
</evidence>
<keyword evidence="5 8" id="KW-0472">Membrane</keyword>
<gene>
    <name evidence="10" type="ORF">MATL_G00174750</name>
</gene>
<dbReference type="SUPFAM" id="SSF48726">
    <property type="entry name" value="Immunoglobulin"/>
    <property type="match status" value="1"/>
</dbReference>
<evidence type="ECO:0000256" key="3">
    <source>
        <dbReference type="ARBA" id="ARBA00022729"/>
    </source>
</evidence>
<sequence length="189" mass="20747">MWTPRLCVALAVFSNVYVIQTEGIVEPAVLVTAKLGDDSCVYTLPKRNLSPSDSGTYYCAVATCGEILFGNGTKMDLEGSEERKAFFQLLVSCLAGALVLCLIIIGVLIGVIRTGKCCEHCKGVGFQQNSQAVPSDDLSIEQNHDMEPLNYAALNFTNRKSKTGRKVREMESDTLYSNMRLKDCDGNFR</sequence>
<evidence type="ECO:0000256" key="6">
    <source>
        <dbReference type="ARBA" id="ARBA00023157"/>
    </source>
</evidence>
<feature type="signal peptide" evidence="9">
    <location>
        <begin position="1"/>
        <end position="21"/>
    </location>
</feature>
<keyword evidence="2" id="KW-1003">Cell membrane</keyword>
<organism evidence="10 11">
    <name type="scientific">Megalops atlanticus</name>
    <name type="common">Tarpon</name>
    <name type="synonym">Clupea gigantea</name>
    <dbReference type="NCBI Taxonomy" id="7932"/>
    <lineage>
        <taxon>Eukaryota</taxon>
        <taxon>Metazoa</taxon>
        <taxon>Chordata</taxon>
        <taxon>Craniata</taxon>
        <taxon>Vertebrata</taxon>
        <taxon>Euteleostomi</taxon>
        <taxon>Actinopterygii</taxon>
        <taxon>Neopterygii</taxon>
        <taxon>Teleostei</taxon>
        <taxon>Elopiformes</taxon>
        <taxon>Megalopidae</taxon>
        <taxon>Megalops</taxon>
    </lineage>
</organism>
<accession>A0A9D3T8G4</accession>